<evidence type="ECO:0000259" key="12">
    <source>
        <dbReference type="PROSITE" id="PS50011"/>
    </source>
</evidence>
<evidence type="ECO:0000313" key="14">
    <source>
        <dbReference type="EMBL" id="KAF2251816.1"/>
    </source>
</evidence>
<accession>A0A6A6IN46</accession>
<dbReference type="FunFam" id="3.30.200.20:FF:000822">
    <property type="entry name" value="cAMP-dependent protein kinase catalytic subunit, putative"/>
    <property type="match status" value="1"/>
</dbReference>
<reference evidence="14" key="1">
    <citation type="journal article" date="2020" name="Stud. Mycol.">
        <title>101 Dothideomycetes genomes: a test case for predicting lifestyles and emergence of pathogens.</title>
        <authorList>
            <person name="Haridas S."/>
            <person name="Albert R."/>
            <person name="Binder M."/>
            <person name="Bloem J."/>
            <person name="Labutti K."/>
            <person name="Salamov A."/>
            <person name="Andreopoulos B."/>
            <person name="Baker S."/>
            <person name="Barry K."/>
            <person name="Bills G."/>
            <person name="Bluhm B."/>
            <person name="Cannon C."/>
            <person name="Castanera R."/>
            <person name="Culley D."/>
            <person name="Daum C."/>
            <person name="Ezra D."/>
            <person name="Gonzalez J."/>
            <person name="Henrissat B."/>
            <person name="Kuo A."/>
            <person name="Liang C."/>
            <person name="Lipzen A."/>
            <person name="Lutzoni F."/>
            <person name="Magnuson J."/>
            <person name="Mondo S."/>
            <person name="Nolan M."/>
            <person name="Ohm R."/>
            <person name="Pangilinan J."/>
            <person name="Park H.-J."/>
            <person name="Ramirez L."/>
            <person name="Alfaro M."/>
            <person name="Sun H."/>
            <person name="Tritt A."/>
            <person name="Yoshinaga Y."/>
            <person name="Zwiers L.-H."/>
            <person name="Turgeon B."/>
            <person name="Goodwin S."/>
            <person name="Spatafora J."/>
            <person name="Crous P."/>
            <person name="Grigoriev I."/>
        </authorList>
    </citation>
    <scope>NUCLEOTIDE SEQUENCE</scope>
    <source>
        <strain evidence="14">CBS 122368</strain>
    </source>
</reference>
<dbReference type="EC" id="2.7.11.11" evidence="1"/>
<feature type="binding site" evidence="9">
    <location>
        <position position="119"/>
    </location>
    <ligand>
        <name>ATP</name>
        <dbReference type="ChEBI" id="CHEBI:30616"/>
    </ligand>
</feature>
<keyword evidence="4 9" id="KW-0547">Nucleotide-binding</keyword>
<keyword evidence="2 10" id="KW-0723">Serine/threonine-protein kinase</keyword>
<comment type="catalytic activity">
    <reaction evidence="8">
        <text>L-seryl-[protein] + ATP = O-phospho-L-seryl-[protein] + ADP + H(+)</text>
        <dbReference type="Rhea" id="RHEA:17989"/>
        <dbReference type="Rhea" id="RHEA-COMP:9863"/>
        <dbReference type="Rhea" id="RHEA-COMP:11604"/>
        <dbReference type="ChEBI" id="CHEBI:15378"/>
        <dbReference type="ChEBI" id="CHEBI:29999"/>
        <dbReference type="ChEBI" id="CHEBI:30616"/>
        <dbReference type="ChEBI" id="CHEBI:83421"/>
        <dbReference type="ChEBI" id="CHEBI:456216"/>
        <dbReference type="EC" id="2.7.11.11"/>
    </reaction>
</comment>
<feature type="compositionally biased region" description="Basic and acidic residues" evidence="11">
    <location>
        <begin position="30"/>
        <end position="48"/>
    </location>
</feature>
<evidence type="ECO:0000256" key="3">
    <source>
        <dbReference type="ARBA" id="ARBA00022679"/>
    </source>
</evidence>
<evidence type="ECO:0000256" key="7">
    <source>
        <dbReference type="ARBA" id="ARBA00047292"/>
    </source>
</evidence>
<feature type="compositionally biased region" description="Basic and acidic residues" evidence="11">
    <location>
        <begin position="10"/>
        <end position="21"/>
    </location>
</feature>
<evidence type="ECO:0000256" key="9">
    <source>
        <dbReference type="PROSITE-ProRule" id="PRU10141"/>
    </source>
</evidence>
<dbReference type="GO" id="GO:0005829">
    <property type="term" value="C:cytosol"/>
    <property type="evidence" value="ECO:0007669"/>
    <property type="project" value="TreeGrafter"/>
</dbReference>
<comment type="catalytic activity">
    <reaction evidence="7">
        <text>L-threonyl-[protein] + ATP = O-phospho-L-threonyl-[protein] + ADP + H(+)</text>
        <dbReference type="Rhea" id="RHEA:46608"/>
        <dbReference type="Rhea" id="RHEA-COMP:11060"/>
        <dbReference type="Rhea" id="RHEA-COMP:11605"/>
        <dbReference type="ChEBI" id="CHEBI:15378"/>
        <dbReference type="ChEBI" id="CHEBI:30013"/>
        <dbReference type="ChEBI" id="CHEBI:30616"/>
        <dbReference type="ChEBI" id="CHEBI:61977"/>
        <dbReference type="ChEBI" id="CHEBI:456216"/>
        <dbReference type="EC" id="2.7.11.11"/>
    </reaction>
</comment>
<evidence type="ECO:0000256" key="6">
    <source>
        <dbReference type="ARBA" id="ARBA00022840"/>
    </source>
</evidence>
<dbReference type="PROSITE" id="PS00107">
    <property type="entry name" value="PROTEIN_KINASE_ATP"/>
    <property type="match status" value="1"/>
</dbReference>
<protein>
    <recommendedName>
        <fullName evidence="1">cAMP-dependent protein kinase</fullName>
        <ecNumber evidence="1">2.7.11.11</ecNumber>
    </recommendedName>
</protein>
<feature type="region of interest" description="Disordered" evidence="11">
    <location>
        <begin position="1"/>
        <end position="69"/>
    </location>
</feature>
<dbReference type="RefSeq" id="XP_033686820.1">
    <property type="nucleotide sequence ID" value="XM_033821060.1"/>
</dbReference>
<feature type="domain" description="Protein kinase" evidence="12">
    <location>
        <begin position="85"/>
        <end position="347"/>
    </location>
</feature>
<dbReference type="SMART" id="SM00133">
    <property type="entry name" value="S_TK_X"/>
    <property type="match status" value="1"/>
</dbReference>
<keyword evidence="6 9" id="KW-0067">ATP-binding</keyword>
<dbReference type="InterPro" id="IPR000961">
    <property type="entry name" value="AGC-kinase_C"/>
</dbReference>
<dbReference type="FunFam" id="1.10.510.10:FF:000005">
    <property type="entry name" value="cAMP-dependent protein kinase catalytic subunit alpha"/>
    <property type="match status" value="1"/>
</dbReference>
<dbReference type="EMBL" id="ML987192">
    <property type="protein sequence ID" value="KAF2251816.1"/>
    <property type="molecule type" value="Genomic_DNA"/>
</dbReference>
<dbReference type="Gene3D" id="3.30.200.20">
    <property type="entry name" value="Phosphorylase Kinase, domain 1"/>
    <property type="match status" value="1"/>
</dbReference>
<dbReference type="OrthoDB" id="63267at2759"/>
<evidence type="ECO:0000313" key="15">
    <source>
        <dbReference type="Proteomes" id="UP000800094"/>
    </source>
</evidence>
<proteinExistence type="inferred from homology"/>
<evidence type="ECO:0000256" key="4">
    <source>
        <dbReference type="ARBA" id="ARBA00022741"/>
    </source>
</evidence>
<dbReference type="InterPro" id="IPR008271">
    <property type="entry name" value="Ser/Thr_kinase_AS"/>
</dbReference>
<dbReference type="Gene3D" id="1.10.510.10">
    <property type="entry name" value="Transferase(Phosphotransferase) domain 1"/>
    <property type="match status" value="1"/>
</dbReference>
<dbReference type="CDD" id="cd05580">
    <property type="entry name" value="STKc_PKA_like"/>
    <property type="match status" value="1"/>
</dbReference>
<dbReference type="PROSITE" id="PS00108">
    <property type="entry name" value="PROTEIN_KINASE_ST"/>
    <property type="match status" value="1"/>
</dbReference>
<dbReference type="PANTHER" id="PTHR24353">
    <property type="entry name" value="CYCLIC NUCLEOTIDE-DEPENDENT PROTEIN KINASE"/>
    <property type="match status" value="1"/>
</dbReference>
<dbReference type="InterPro" id="IPR011009">
    <property type="entry name" value="Kinase-like_dom_sf"/>
</dbReference>
<gene>
    <name evidence="14" type="ORF">BU26DRAFT_244917</name>
</gene>
<dbReference type="AlphaFoldDB" id="A0A6A6IN46"/>
<dbReference type="GO" id="GO:0005952">
    <property type="term" value="C:cAMP-dependent protein kinase complex"/>
    <property type="evidence" value="ECO:0007669"/>
    <property type="project" value="TreeGrafter"/>
</dbReference>
<keyword evidence="15" id="KW-1185">Reference proteome</keyword>
<dbReference type="SUPFAM" id="SSF56112">
    <property type="entry name" value="Protein kinase-like (PK-like)"/>
    <property type="match status" value="1"/>
</dbReference>
<dbReference type="InterPro" id="IPR000719">
    <property type="entry name" value="Prot_kinase_dom"/>
</dbReference>
<evidence type="ECO:0000256" key="11">
    <source>
        <dbReference type="SAM" id="MobiDB-lite"/>
    </source>
</evidence>
<keyword evidence="5 14" id="KW-0418">Kinase</keyword>
<evidence type="ECO:0000256" key="8">
    <source>
        <dbReference type="ARBA" id="ARBA00047454"/>
    </source>
</evidence>
<sequence length="405" mass="46654">MAAAVHKLLHPIEHHRSKEENSQNNQSSSAHDRQDSAMDRARDEEKRSLAQWQDLKTPLEPGQIDEHPDRKMVGHSSDVLRQDDFELIKTLGTGTFARVWLVRVKNARNGDESKVFALKILRKVDVIRLKQVEHVRNERNVLAAVAGHPFITTMVASFQDHDSLYMLLDYCPGGEVFSYLRRARRFNEPTSQFYAAEIVLILEFLHEREGVAYRDLKPENILIDSEGHLKLVDFGFAKKVENRETYTLCGTPEYLAPEVIRNTGHGTAVDWWAFGILVYEFLVGQPPFWDQNPMKIYEQIVEGRVRFPSAMSPEARDLISGLCTVDTSKRLGNIKGGAGAVKAHPWFRNIDWDALYHRKVNGPIVPHLRGPADTRNFDEYEPESANREPYTQEMRDKWDDFFHDF</sequence>
<evidence type="ECO:0000256" key="2">
    <source>
        <dbReference type="ARBA" id="ARBA00022527"/>
    </source>
</evidence>
<dbReference type="GO" id="GO:0005524">
    <property type="term" value="F:ATP binding"/>
    <property type="evidence" value="ECO:0007669"/>
    <property type="project" value="UniProtKB-UniRule"/>
</dbReference>
<dbReference type="GeneID" id="54574390"/>
<keyword evidence="3" id="KW-0808">Transferase</keyword>
<dbReference type="SMART" id="SM00220">
    <property type="entry name" value="S_TKc"/>
    <property type="match status" value="1"/>
</dbReference>
<dbReference type="PROSITE" id="PS51285">
    <property type="entry name" value="AGC_KINASE_CTER"/>
    <property type="match status" value="1"/>
</dbReference>
<dbReference type="PROSITE" id="PS50011">
    <property type="entry name" value="PROTEIN_KINASE_DOM"/>
    <property type="match status" value="1"/>
</dbReference>
<name>A0A6A6IN46_9PLEO</name>
<dbReference type="InterPro" id="IPR017441">
    <property type="entry name" value="Protein_kinase_ATP_BS"/>
</dbReference>
<dbReference type="Proteomes" id="UP000800094">
    <property type="component" value="Unassembled WGS sequence"/>
</dbReference>
<evidence type="ECO:0000256" key="10">
    <source>
        <dbReference type="RuleBase" id="RU000304"/>
    </source>
</evidence>
<evidence type="ECO:0000256" key="1">
    <source>
        <dbReference type="ARBA" id="ARBA00012444"/>
    </source>
</evidence>
<evidence type="ECO:0000259" key="13">
    <source>
        <dbReference type="PROSITE" id="PS51285"/>
    </source>
</evidence>
<organism evidence="14 15">
    <name type="scientific">Trematosphaeria pertusa</name>
    <dbReference type="NCBI Taxonomy" id="390896"/>
    <lineage>
        <taxon>Eukaryota</taxon>
        <taxon>Fungi</taxon>
        <taxon>Dikarya</taxon>
        <taxon>Ascomycota</taxon>
        <taxon>Pezizomycotina</taxon>
        <taxon>Dothideomycetes</taxon>
        <taxon>Pleosporomycetidae</taxon>
        <taxon>Pleosporales</taxon>
        <taxon>Massarineae</taxon>
        <taxon>Trematosphaeriaceae</taxon>
        <taxon>Trematosphaeria</taxon>
    </lineage>
</organism>
<dbReference type="Pfam" id="PF00069">
    <property type="entry name" value="Pkinase"/>
    <property type="match status" value="1"/>
</dbReference>
<comment type="similarity">
    <text evidence="10">Belongs to the protein kinase superfamily.</text>
</comment>
<dbReference type="PANTHER" id="PTHR24353:SF37">
    <property type="entry name" value="CAMP-DEPENDENT PROTEIN KINASE CATALYTIC SUBUNIT PRKX"/>
    <property type="match status" value="1"/>
</dbReference>
<evidence type="ECO:0000256" key="5">
    <source>
        <dbReference type="ARBA" id="ARBA00022777"/>
    </source>
</evidence>
<dbReference type="GO" id="GO:0004691">
    <property type="term" value="F:cAMP-dependent protein kinase activity"/>
    <property type="evidence" value="ECO:0007669"/>
    <property type="project" value="UniProtKB-EC"/>
</dbReference>
<feature type="domain" description="AGC-kinase C-terminal" evidence="13">
    <location>
        <begin position="348"/>
        <end position="405"/>
    </location>
</feature>